<evidence type="ECO:0000256" key="2">
    <source>
        <dbReference type="SAM" id="MobiDB-lite"/>
    </source>
</evidence>
<evidence type="ECO:0000256" key="1">
    <source>
        <dbReference type="SAM" id="Coils"/>
    </source>
</evidence>
<keyword evidence="4" id="KW-1185">Reference proteome</keyword>
<feature type="coiled-coil region" evidence="1">
    <location>
        <begin position="1267"/>
        <end position="1294"/>
    </location>
</feature>
<dbReference type="Proteomes" id="UP000432715">
    <property type="component" value="Unassembled WGS sequence"/>
</dbReference>
<comment type="caution">
    <text evidence="3">The sequence shown here is derived from an EMBL/GenBank/DDBJ whole genome shotgun (WGS) entry which is preliminary data.</text>
</comment>
<organism evidence="3 4">
    <name type="scientific">Alkaliphilus pronyensis</name>
    <dbReference type="NCBI Taxonomy" id="1482732"/>
    <lineage>
        <taxon>Bacteria</taxon>
        <taxon>Bacillati</taxon>
        <taxon>Bacillota</taxon>
        <taxon>Clostridia</taxon>
        <taxon>Peptostreptococcales</taxon>
        <taxon>Natronincolaceae</taxon>
        <taxon>Alkaliphilus</taxon>
    </lineage>
</organism>
<gene>
    <name evidence="3" type="ORF">F8154_10300</name>
</gene>
<dbReference type="EMBL" id="WBZC01000037">
    <property type="protein sequence ID" value="KAB3533850.1"/>
    <property type="molecule type" value="Genomic_DNA"/>
</dbReference>
<protein>
    <recommendedName>
        <fullName evidence="5">Large polyvalent protein associated domain-containing protein</fullName>
    </recommendedName>
</protein>
<reference evidence="3 4" key="1">
    <citation type="submission" date="2019-10" db="EMBL/GenBank/DDBJ databases">
        <title>Alkaliphilus serpentinus sp. nov. and Alkaliphilus pronyensis sp. nov., two novel anaerobic alkaliphilic species isolated from the serpentinized-hosted hydrothermal field of the Prony Bay (New Caledonia).</title>
        <authorList>
            <person name="Postec A."/>
        </authorList>
    </citation>
    <scope>NUCLEOTIDE SEQUENCE [LARGE SCALE GENOMIC DNA]</scope>
    <source>
        <strain evidence="3 4">LacV</strain>
    </source>
</reference>
<feature type="region of interest" description="Disordered" evidence="2">
    <location>
        <begin position="250"/>
        <end position="270"/>
    </location>
</feature>
<accession>A0A6I0FA06</accession>
<dbReference type="OrthoDB" id="1950375at2"/>
<evidence type="ECO:0008006" key="5">
    <source>
        <dbReference type="Google" id="ProtNLM"/>
    </source>
</evidence>
<proteinExistence type="predicted"/>
<evidence type="ECO:0000313" key="3">
    <source>
        <dbReference type="EMBL" id="KAB3533850.1"/>
    </source>
</evidence>
<sequence length="1295" mass="144242">MTRDWNNILNPKPINTKVRDWDKITRSTQPTITEQLLQGKTHNNNITVTEQLMRKNNITSKNATVTEQLMNKKSINIEKISVEKLYKEIKSGRVKLENLNDEGKRVLKEYMTQNSNAPSPVKPAFNDNLKPINLYERPRERPQQKRYIVSPREPQRFQSQTLSSPTTIENKRLETAGKTLFSGFKNFIKDPLGKNLQQKSIDEFDNIISSKDPLRVEKVYNIDINNSKEVQEFRDLLVKGYSVPDIKQWKKEQQNQPSTGLGKGLKRASQTSRDALITTLEGTPSRPKEYLQDTGSKAGNLISGGLGQLSTEAAKYMTAAKIAPMVPGVNKISNPFLRTQTADLLVDNIAQTPQTISEGIQDKKGIGGIAKDIAKQNVLDLGINLTIGGVGELLKRSPNLLKRVKEGKVTPQEATDIIKELNLPKDTTPASFLKEMEDLSKEIEVENYYRRFETPKLEPPKLKPKLQPKKIEPPKLKAKNQTATAADVLPIKPILKVPTSGTKKTSFSKTITNSELGSMKLKDLINNNPVSYEPITNKETLSLAQEIVEGNFEAAKNLVKSGNSFDNAVESAMAQDVIRKLQSTAKTTDQWNEVFEIMETVAQKFKSGGQVIQSASMWRRMTPEGMLKYAQSVFDQANEALSASHKIKLTSEFAERITEGMKRIQSNDNIIDLIKEQSKARNIPVPKWIEKELFSVTTEKLNDIAIAQMLSTIADEVPVNVARKISSFQAISHLFNAKTMIRNILGNTVFAGSELTSTGTATIWDNILSKITGKRSVTLPKLTGTLKEARKRGKEAALDIALGIDRTGVTQGKYNIPKGRTFKDGLLAKAERGLRYALNVPDEYAKGFMGKNVRNQLEVIGGLKATEIDDIVKKAELYSTFQDKSLPAKILQGTKDLANKIGVGNKVIGSSGQVTKEFGLGDLIVKYTTVPGNIISRGIEYSPIGFLKVLNIIDQAKKTGVLNQRDLAMTLGRATNGSLLIGMGVLMNRMGLIQSEDKNRSLKALALDRAEGLGVNKVNMSALRRFLNGENTKAQPGDILQTFAWLDPLSIALSVGVSIDNEIKKGGTKEEVLWRSSEAALEDMLDLPTLSIIRKLTYAQGVYDRVIIPLAEGASGFVPGPIRQLAQTTDPVARNTYSKKPLTNLNLKLKGSIPGLKKSLEPRLTPFGEEIKYPKDPFNVFLNPAQTSIYQPKKISNKLRRLEELTGETTQYPAAKAPNSFVHNKETITLTPQEKTQYQQIAGKRVEENYSNILSNIDIDNLNDRQRILLIEKLEKAQRQAREYAKKYILQEKRR</sequence>
<keyword evidence="1" id="KW-0175">Coiled coil</keyword>
<name>A0A6I0FA06_9FIRM</name>
<evidence type="ECO:0000313" key="4">
    <source>
        <dbReference type="Proteomes" id="UP000432715"/>
    </source>
</evidence>
<dbReference type="RefSeq" id="WP_151861528.1">
    <property type="nucleotide sequence ID" value="NZ_WBZC01000037.1"/>
</dbReference>